<comment type="caution">
    <text evidence="7">The sequence shown here is derived from an EMBL/GenBank/DDBJ whole genome shotgun (WGS) entry which is preliminary data.</text>
</comment>
<keyword evidence="8" id="KW-1185">Reference proteome</keyword>
<sequence>MQLSRLWTIAALMAAGIATVAPAADQTPQPVPDTSLTPLGHLTPKPVVTSPHLYVIDCGTITNDRPEKNGLTRDEVKYSTYADMCYLIVHPKGTLLWDTGISDAMVGRPFYDTTFFTGGGFLKWNTLVGQLADIGYRPADIDYLALSHLHADHSGNANLFRHSTWLVAKPEYDFAFGPNPSPHRFGLENYDQLKTFKTIFIPADYDVFGDGSVVIKQAFGHSPGHSVLAVKLAHTGTVVLVGDLYHYPEERTLHRIGDYDAHTKTPEARAAVEEWVARNHAQLWIAHDMELFRTLRHAPAFYD</sequence>
<evidence type="ECO:0000256" key="5">
    <source>
        <dbReference type="SAM" id="SignalP"/>
    </source>
</evidence>
<name>A0ABU9Y6C2_9SPHN</name>
<keyword evidence="4" id="KW-0862">Zinc</keyword>
<keyword evidence="3" id="KW-0378">Hydrolase</keyword>
<evidence type="ECO:0000256" key="3">
    <source>
        <dbReference type="ARBA" id="ARBA00022801"/>
    </source>
</evidence>
<dbReference type="Pfam" id="PF00753">
    <property type="entry name" value="Lactamase_B"/>
    <property type="match status" value="1"/>
</dbReference>
<organism evidence="7 8">
    <name type="scientific">Sphingomonas oligophenolica</name>
    <dbReference type="NCBI Taxonomy" id="301154"/>
    <lineage>
        <taxon>Bacteria</taxon>
        <taxon>Pseudomonadati</taxon>
        <taxon>Pseudomonadota</taxon>
        <taxon>Alphaproteobacteria</taxon>
        <taxon>Sphingomonadales</taxon>
        <taxon>Sphingomonadaceae</taxon>
        <taxon>Sphingomonas</taxon>
    </lineage>
</organism>
<evidence type="ECO:0000259" key="6">
    <source>
        <dbReference type="SMART" id="SM00849"/>
    </source>
</evidence>
<dbReference type="PANTHER" id="PTHR42978">
    <property type="entry name" value="QUORUM-QUENCHING LACTONASE YTNP-RELATED-RELATED"/>
    <property type="match status" value="1"/>
</dbReference>
<dbReference type="InterPro" id="IPR051013">
    <property type="entry name" value="MBL_superfamily_lactonases"/>
</dbReference>
<comment type="similarity">
    <text evidence="1">Belongs to the metallo-beta-lactamase superfamily.</text>
</comment>
<evidence type="ECO:0000313" key="8">
    <source>
        <dbReference type="Proteomes" id="UP001419910"/>
    </source>
</evidence>
<dbReference type="SUPFAM" id="SSF56281">
    <property type="entry name" value="Metallo-hydrolase/oxidoreductase"/>
    <property type="match status" value="1"/>
</dbReference>
<proteinExistence type="inferred from homology"/>
<dbReference type="InterPro" id="IPR036866">
    <property type="entry name" value="RibonucZ/Hydroxyglut_hydro"/>
</dbReference>
<dbReference type="SMART" id="SM00849">
    <property type="entry name" value="Lactamase_B"/>
    <property type="match status" value="1"/>
</dbReference>
<feature type="chain" id="PRO_5046081658" evidence="5">
    <location>
        <begin position="24"/>
        <end position="303"/>
    </location>
</feature>
<dbReference type="Proteomes" id="UP001419910">
    <property type="component" value="Unassembled WGS sequence"/>
</dbReference>
<dbReference type="CDD" id="cd07729">
    <property type="entry name" value="AHL_lactonase_MBL-fold"/>
    <property type="match status" value="1"/>
</dbReference>
<keyword evidence="2" id="KW-0479">Metal-binding</keyword>
<evidence type="ECO:0000256" key="1">
    <source>
        <dbReference type="ARBA" id="ARBA00007749"/>
    </source>
</evidence>
<reference evidence="7 8" key="1">
    <citation type="submission" date="2024-05" db="EMBL/GenBank/DDBJ databases">
        <authorList>
            <person name="Liu Q."/>
            <person name="Xin Y.-H."/>
        </authorList>
    </citation>
    <scope>NUCLEOTIDE SEQUENCE [LARGE SCALE GENOMIC DNA]</scope>
    <source>
        <strain evidence="7 8">CGMCC 1.10181</strain>
    </source>
</reference>
<accession>A0ABU9Y6C2</accession>
<feature type="domain" description="Metallo-beta-lactamase" evidence="6">
    <location>
        <begin position="82"/>
        <end position="280"/>
    </location>
</feature>
<gene>
    <name evidence="7" type="ORF">ABC974_17115</name>
</gene>
<keyword evidence="5" id="KW-0732">Signal</keyword>
<evidence type="ECO:0000256" key="4">
    <source>
        <dbReference type="ARBA" id="ARBA00022833"/>
    </source>
</evidence>
<dbReference type="Gene3D" id="3.60.15.10">
    <property type="entry name" value="Ribonuclease Z/Hydroxyacylglutathione hydrolase-like"/>
    <property type="match status" value="1"/>
</dbReference>
<dbReference type="RefSeq" id="WP_343892386.1">
    <property type="nucleotide sequence ID" value="NZ_BAAAEH010000059.1"/>
</dbReference>
<evidence type="ECO:0000256" key="2">
    <source>
        <dbReference type="ARBA" id="ARBA00022723"/>
    </source>
</evidence>
<dbReference type="EMBL" id="JBDIME010000016">
    <property type="protein sequence ID" value="MEN2791359.1"/>
    <property type="molecule type" value="Genomic_DNA"/>
</dbReference>
<dbReference type="PANTHER" id="PTHR42978:SF3">
    <property type="entry name" value="BLR3078 PROTEIN"/>
    <property type="match status" value="1"/>
</dbReference>
<evidence type="ECO:0000313" key="7">
    <source>
        <dbReference type="EMBL" id="MEN2791359.1"/>
    </source>
</evidence>
<feature type="signal peptide" evidence="5">
    <location>
        <begin position="1"/>
        <end position="23"/>
    </location>
</feature>
<protein>
    <submittedName>
        <fullName evidence="7">N-acyl homoserine lactonase family protein</fullName>
    </submittedName>
</protein>
<dbReference type="InterPro" id="IPR001279">
    <property type="entry name" value="Metallo-B-lactamas"/>
</dbReference>